<comment type="caution">
    <text evidence="2">The sequence shown here is derived from an EMBL/GenBank/DDBJ whole genome shotgun (WGS) entry which is preliminary data.</text>
</comment>
<feature type="transmembrane region" description="Helical" evidence="1">
    <location>
        <begin position="40"/>
        <end position="62"/>
    </location>
</feature>
<dbReference type="Proteomes" id="UP000635387">
    <property type="component" value="Unassembled WGS sequence"/>
</dbReference>
<organism evidence="2 3">
    <name type="scientific">Amycolatopsis oliviviridis</name>
    <dbReference type="NCBI Taxonomy" id="1471590"/>
    <lineage>
        <taxon>Bacteria</taxon>
        <taxon>Bacillati</taxon>
        <taxon>Actinomycetota</taxon>
        <taxon>Actinomycetes</taxon>
        <taxon>Pseudonocardiales</taxon>
        <taxon>Pseudonocardiaceae</taxon>
        <taxon>Amycolatopsis</taxon>
    </lineage>
</organism>
<reference evidence="3" key="1">
    <citation type="journal article" date="2019" name="Int. J. Syst. Evol. Microbiol.">
        <title>The Global Catalogue of Microorganisms (GCM) 10K type strain sequencing project: providing services to taxonomists for standard genome sequencing and annotation.</title>
        <authorList>
            <consortium name="The Broad Institute Genomics Platform"/>
            <consortium name="The Broad Institute Genome Sequencing Center for Infectious Disease"/>
            <person name="Wu L."/>
            <person name="Ma J."/>
        </authorList>
    </citation>
    <scope>NUCLEOTIDE SEQUENCE [LARGE SCALE GENOMIC DNA]</scope>
    <source>
        <strain evidence="3">CGMCC 4.7683</strain>
    </source>
</reference>
<keyword evidence="1" id="KW-1133">Transmembrane helix</keyword>
<protein>
    <submittedName>
        <fullName evidence="2">Uncharacterized protein</fullName>
    </submittedName>
</protein>
<proteinExistence type="predicted"/>
<dbReference type="EMBL" id="BNAY01000012">
    <property type="protein sequence ID" value="GHH35576.1"/>
    <property type="molecule type" value="Genomic_DNA"/>
</dbReference>
<evidence type="ECO:0000313" key="3">
    <source>
        <dbReference type="Proteomes" id="UP000635387"/>
    </source>
</evidence>
<sequence>MDDLDVRSALTEYVTEAEPPIGLTEDGVLAAGRRSRRRRLSAGIAGAALAVVAILGAAFMVIAPPRSDEPVAGDHCGTKTSDETEQQVRTRLSCVVSAAVRSRLAPGVRIERITIPGETPPADPFLLNFIRAGETEGAPMFYFLGVRVSDERGTGAVYVRIGPPPGYGMANCAARDLPKSDACSQRQIAEGGLIELGSQNHAGLTTHTTRLYRPSATITISTNNSGALDSGEGADLPVQRAEPTLTSAQLQEIAVNPGLVP</sequence>
<keyword evidence="1" id="KW-0812">Transmembrane</keyword>
<gene>
    <name evidence="2" type="ORF">GCM10017790_77300</name>
</gene>
<keyword evidence="3" id="KW-1185">Reference proteome</keyword>
<dbReference type="RefSeq" id="WP_191259370.1">
    <property type="nucleotide sequence ID" value="NZ_BNAY01000012.1"/>
</dbReference>
<evidence type="ECO:0000256" key="1">
    <source>
        <dbReference type="SAM" id="Phobius"/>
    </source>
</evidence>
<accession>A0ABQ3M8G4</accession>
<keyword evidence="1" id="KW-0472">Membrane</keyword>
<name>A0ABQ3M8G4_9PSEU</name>
<evidence type="ECO:0000313" key="2">
    <source>
        <dbReference type="EMBL" id="GHH35576.1"/>
    </source>
</evidence>